<evidence type="ECO:0000256" key="12">
    <source>
        <dbReference type="ARBA" id="ARBA00022777"/>
    </source>
</evidence>
<dbReference type="GO" id="GO:0004673">
    <property type="term" value="F:protein histidine kinase activity"/>
    <property type="evidence" value="ECO:0007669"/>
    <property type="project" value="UniProtKB-EC"/>
</dbReference>
<dbReference type="Gene3D" id="3.30.565.10">
    <property type="entry name" value="Histidine kinase-like ATPase, C-terminal domain"/>
    <property type="match status" value="1"/>
</dbReference>
<dbReference type="PANTHER" id="PTHR41523:SF7">
    <property type="entry name" value="HISTIDINE KINASE"/>
    <property type="match status" value="1"/>
</dbReference>
<keyword evidence="19" id="KW-1185">Reference proteome</keyword>
<dbReference type="InterPro" id="IPR013656">
    <property type="entry name" value="PAS_4"/>
</dbReference>
<dbReference type="Gene3D" id="3.30.450.20">
    <property type="entry name" value="PAS domain"/>
    <property type="match status" value="3"/>
</dbReference>
<dbReference type="InterPro" id="IPR013655">
    <property type="entry name" value="PAS_fold_3"/>
</dbReference>
<evidence type="ECO:0000313" key="19">
    <source>
        <dbReference type="Proteomes" id="UP000646579"/>
    </source>
</evidence>
<evidence type="ECO:0000313" key="18">
    <source>
        <dbReference type="EMBL" id="GHA20538.1"/>
    </source>
</evidence>
<dbReference type="PROSITE" id="PS50113">
    <property type="entry name" value="PAC"/>
    <property type="match status" value="2"/>
</dbReference>
<dbReference type="EC" id="2.7.13.3" evidence="2"/>
<dbReference type="InterPro" id="IPR001610">
    <property type="entry name" value="PAC"/>
</dbReference>
<dbReference type="Proteomes" id="UP000646579">
    <property type="component" value="Unassembled WGS sequence"/>
</dbReference>
<evidence type="ECO:0000259" key="17">
    <source>
        <dbReference type="PROSITE" id="PS50113"/>
    </source>
</evidence>
<evidence type="ECO:0000256" key="4">
    <source>
        <dbReference type="ARBA" id="ARBA00022543"/>
    </source>
</evidence>
<dbReference type="InterPro" id="IPR000700">
    <property type="entry name" value="PAS-assoc_C"/>
</dbReference>
<sequence length="568" mass="62509">MFEAFPSPTDSPSYKLLKASFDKVLESQRPDQIALIPYDTSLPDEPAKMRYWSATHTPLFDTDGHFFGILQHTVDITELQELRAEYDARQSAAQAGLLGRARAVQNENLALAVEADRLRSLFVQAPSFMAVLRGPEHIFEMTNDAYMRLVGADRPLIGRRLAEALPEVVDQGFEALLEQVRQTGEPYIGRGVQIALAKHADGELEQAYLDFIYAPLRDADGAVTGVFVQGHDITEQKLAEQALTRQSEMLQLAQEAGGVGTFEWDLEKDLLYGSPQFWRLYGVEPRIEPMAVEHFEQLVHPEDRPRLASQNRDQLVEGPQKAEYRVLTNSGVRWIGRQARVHVDDSGRAVRVFGAAHDLTERKAFEERLEIIAGESAHRVKNMLTMVQAIVSQTLRGATDMASARVTINDRLAALGQAQDSLGQTSAKSADLEDVVKKALALHSDTFGRLEISGDPVRVSAEAVLGLGLMLHELATNAVKYGALSAPDGRVAVAWKHQSDGKVVLTWLESGGPAVQPPQRVGFGSRLIERGLNRTEGQSVDLEYAETGVVCTIKLNPVDDMPSPAHPG</sequence>
<reference evidence="18" key="1">
    <citation type="journal article" date="2014" name="Int. J. Syst. Evol. Microbiol.">
        <title>Complete genome sequence of Corynebacterium casei LMG S-19264T (=DSM 44701T), isolated from a smear-ripened cheese.</title>
        <authorList>
            <consortium name="US DOE Joint Genome Institute (JGI-PGF)"/>
            <person name="Walter F."/>
            <person name="Albersmeier A."/>
            <person name="Kalinowski J."/>
            <person name="Ruckert C."/>
        </authorList>
    </citation>
    <scope>NUCLEOTIDE SEQUENCE</scope>
    <source>
        <strain evidence="18">KCTC 32437</strain>
    </source>
</reference>
<dbReference type="SMART" id="SM00911">
    <property type="entry name" value="HWE_HK"/>
    <property type="match status" value="1"/>
</dbReference>
<evidence type="ECO:0000256" key="13">
    <source>
        <dbReference type="ARBA" id="ARBA00022840"/>
    </source>
</evidence>
<keyword evidence="4" id="KW-0600">Photoreceptor protein</keyword>
<evidence type="ECO:0000256" key="7">
    <source>
        <dbReference type="ARBA" id="ARBA00022630"/>
    </source>
</evidence>
<keyword evidence="11" id="KW-0547">Nucleotide-binding</keyword>
<evidence type="ECO:0000256" key="15">
    <source>
        <dbReference type="ARBA" id="ARBA00023026"/>
    </source>
</evidence>
<evidence type="ECO:0000256" key="14">
    <source>
        <dbReference type="ARBA" id="ARBA00022991"/>
    </source>
</evidence>
<dbReference type="Gene3D" id="2.10.70.100">
    <property type="match status" value="1"/>
</dbReference>
<keyword evidence="14" id="KW-0157">Chromophore</keyword>
<comment type="caution">
    <text evidence="18">The sequence shown here is derived from an EMBL/GenBank/DDBJ whole genome shotgun (WGS) entry which is preliminary data.</text>
</comment>
<evidence type="ECO:0000256" key="8">
    <source>
        <dbReference type="ARBA" id="ARBA00022643"/>
    </source>
</evidence>
<evidence type="ECO:0000256" key="3">
    <source>
        <dbReference type="ARBA" id="ARBA00021740"/>
    </source>
</evidence>
<keyword evidence="16" id="KW-0675">Receptor</keyword>
<dbReference type="CDD" id="cd00130">
    <property type="entry name" value="PAS"/>
    <property type="match status" value="1"/>
</dbReference>
<dbReference type="SMART" id="SM00091">
    <property type="entry name" value="PAS"/>
    <property type="match status" value="2"/>
</dbReference>
<evidence type="ECO:0000256" key="1">
    <source>
        <dbReference type="ARBA" id="ARBA00000085"/>
    </source>
</evidence>
<feature type="domain" description="PAC" evidence="17">
    <location>
        <begin position="320"/>
        <end position="371"/>
    </location>
</feature>
<comment type="catalytic activity">
    <reaction evidence="1">
        <text>ATP + protein L-histidine = ADP + protein N-phospho-L-histidine.</text>
        <dbReference type="EC" id="2.7.13.3"/>
    </reaction>
</comment>
<keyword evidence="12" id="KW-0418">Kinase</keyword>
<dbReference type="Pfam" id="PF07536">
    <property type="entry name" value="HWE_HK"/>
    <property type="match status" value="1"/>
</dbReference>
<gene>
    <name evidence="18" type="ORF">GCM10007989_14530</name>
</gene>
<dbReference type="InterPro" id="IPR036890">
    <property type="entry name" value="HATPase_C_sf"/>
</dbReference>
<dbReference type="InterPro" id="IPR011102">
    <property type="entry name" value="Sig_transdc_His_kinase_HWE"/>
</dbReference>
<dbReference type="GO" id="GO:0005524">
    <property type="term" value="F:ATP binding"/>
    <property type="evidence" value="ECO:0007669"/>
    <property type="project" value="UniProtKB-KW"/>
</dbReference>
<keyword evidence="9" id="KW-0808">Transferase</keyword>
<proteinExistence type="predicted"/>
<reference evidence="18" key="2">
    <citation type="submission" date="2020-09" db="EMBL/GenBank/DDBJ databases">
        <authorList>
            <person name="Sun Q."/>
            <person name="Kim S."/>
        </authorList>
    </citation>
    <scope>NUCLEOTIDE SEQUENCE</scope>
    <source>
        <strain evidence="18">KCTC 32437</strain>
    </source>
</reference>
<dbReference type="EMBL" id="BMZE01000002">
    <property type="protein sequence ID" value="GHA20538.1"/>
    <property type="molecule type" value="Genomic_DNA"/>
</dbReference>
<name>A0A918S457_9HYPH</name>
<protein>
    <recommendedName>
        <fullName evidence="3">Blue-light-activated histidine kinase</fullName>
        <ecNumber evidence="2">2.7.13.3</ecNumber>
    </recommendedName>
</protein>
<dbReference type="InterPro" id="IPR000014">
    <property type="entry name" value="PAS"/>
</dbReference>
<keyword evidence="8" id="KW-0288">FMN</keyword>
<keyword evidence="5" id="KW-0597">Phosphoprotein</keyword>
<evidence type="ECO:0000256" key="6">
    <source>
        <dbReference type="ARBA" id="ARBA00022606"/>
    </source>
</evidence>
<evidence type="ECO:0000256" key="16">
    <source>
        <dbReference type="ARBA" id="ARBA00023170"/>
    </source>
</evidence>
<evidence type="ECO:0000256" key="5">
    <source>
        <dbReference type="ARBA" id="ARBA00022553"/>
    </source>
</evidence>
<keyword evidence="6" id="KW-0716">Sensory transduction</keyword>
<dbReference type="InterPro" id="IPR035965">
    <property type="entry name" value="PAS-like_dom_sf"/>
</dbReference>
<evidence type="ECO:0000256" key="10">
    <source>
        <dbReference type="ARBA" id="ARBA00022737"/>
    </source>
</evidence>
<keyword evidence="7" id="KW-0285">Flavoprotein</keyword>
<keyword evidence="15" id="KW-0843">Virulence</keyword>
<dbReference type="GO" id="GO:0009881">
    <property type="term" value="F:photoreceptor activity"/>
    <property type="evidence" value="ECO:0007669"/>
    <property type="project" value="UniProtKB-KW"/>
</dbReference>
<dbReference type="AlphaFoldDB" id="A0A918S457"/>
<evidence type="ECO:0000256" key="2">
    <source>
        <dbReference type="ARBA" id="ARBA00012438"/>
    </source>
</evidence>
<evidence type="ECO:0000256" key="9">
    <source>
        <dbReference type="ARBA" id="ARBA00022679"/>
    </source>
</evidence>
<dbReference type="SUPFAM" id="SSF55785">
    <property type="entry name" value="PYP-like sensor domain (PAS domain)"/>
    <property type="match status" value="2"/>
</dbReference>
<evidence type="ECO:0000256" key="11">
    <source>
        <dbReference type="ARBA" id="ARBA00022741"/>
    </source>
</evidence>
<dbReference type="NCBIfam" id="TIGR00229">
    <property type="entry name" value="sensory_box"/>
    <property type="match status" value="2"/>
</dbReference>
<organism evidence="18 19">
    <name type="scientific">Devosia pacifica</name>
    <dbReference type="NCBI Taxonomy" id="1335967"/>
    <lineage>
        <taxon>Bacteria</taxon>
        <taxon>Pseudomonadati</taxon>
        <taxon>Pseudomonadota</taxon>
        <taxon>Alphaproteobacteria</taxon>
        <taxon>Hyphomicrobiales</taxon>
        <taxon>Devosiaceae</taxon>
        <taxon>Devosia</taxon>
    </lineage>
</organism>
<keyword evidence="13" id="KW-0067">ATP-binding</keyword>
<dbReference type="Pfam" id="PF08447">
    <property type="entry name" value="PAS_3"/>
    <property type="match status" value="1"/>
</dbReference>
<accession>A0A918S457</accession>
<keyword evidence="10" id="KW-0677">Repeat</keyword>
<dbReference type="SMART" id="SM00086">
    <property type="entry name" value="PAC"/>
    <property type="match status" value="2"/>
</dbReference>
<dbReference type="PANTHER" id="PTHR41523">
    <property type="entry name" value="TWO-COMPONENT SYSTEM SENSOR PROTEIN"/>
    <property type="match status" value="1"/>
</dbReference>
<feature type="domain" description="PAC" evidence="17">
    <location>
        <begin position="190"/>
        <end position="245"/>
    </location>
</feature>
<dbReference type="Pfam" id="PF08448">
    <property type="entry name" value="PAS_4"/>
    <property type="match status" value="1"/>
</dbReference>